<feature type="transmembrane region" description="Helical" evidence="6">
    <location>
        <begin position="97"/>
        <end position="115"/>
    </location>
</feature>
<evidence type="ECO:0000256" key="3">
    <source>
        <dbReference type="ARBA" id="ARBA00022692"/>
    </source>
</evidence>
<dbReference type="GO" id="GO:0000139">
    <property type="term" value="C:Golgi membrane"/>
    <property type="evidence" value="ECO:0007669"/>
    <property type="project" value="TreeGrafter"/>
</dbReference>
<keyword evidence="3 6" id="KW-0812">Transmembrane</keyword>
<keyword evidence="4 6" id="KW-1133">Transmembrane helix</keyword>
<comment type="subcellular location">
    <subcellularLocation>
        <location evidence="1">Membrane</location>
        <topology evidence="1">Multi-pass membrane protein</topology>
    </subcellularLocation>
</comment>
<comment type="caution">
    <text evidence="7">The sequence shown here is derived from an EMBL/GenBank/DDBJ whole genome shotgun (WGS) entry which is preliminary data.</text>
</comment>
<dbReference type="VEuPathDB" id="AmoebaDB:FDP41_003479"/>
<organism evidence="7 8">
    <name type="scientific">Naegleria fowleri</name>
    <name type="common">Brain eating amoeba</name>
    <dbReference type="NCBI Taxonomy" id="5763"/>
    <lineage>
        <taxon>Eukaryota</taxon>
        <taxon>Discoba</taxon>
        <taxon>Heterolobosea</taxon>
        <taxon>Tetramitia</taxon>
        <taxon>Eutetramitia</taxon>
        <taxon>Vahlkampfiidae</taxon>
        <taxon>Naegleria</taxon>
    </lineage>
</organism>
<feature type="transmembrane region" description="Helical" evidence="6">
    <location>
        <begin position="26"/>
        <end position="52"/>
    </location>
</feature>
<reference evidence="7 8" key="1">
    <citation type="journal article" date="2019" name="Sci. Rep.">
        <title>Nanopore sequencing improves the draft genome of the human pathogenic amoeba Naegleria fowleri.</title>
        <authorList>
            <person name="Liechti N."/>
            <person name="Schurch N."/>
            <person name="Bruggmann R."/>
            <person name="Wittwer M."/>
        </authorList>
    </citation>
    <scope>NUCLEOTIDE SEQUENCE [LARGE SCALE GENOMIC DNA]</scope>
    <source>
        <strain evidence="7 8">ATCC 30894</strain>
    </source>
</reference>
<accession>A0A6A5BKF7</accession>
<dbReference type="VEuPathDB" id="AmoebaDB:NF0063420"/>
<evidence type="ECO:0000256" key="6">
    <source>
        <dbReference type="SAM" id="Phobius"/>
    </source>
</evidence>
<dbReference type="RefSeq" id="XP_044562200.1">
    <property type="nucleotide sequence ID" value="XM_044706787.1"/>
</dbReference>
<name>A0A6A5BKF7_NAEFO</name>
<proteinExistence type="inferred from homology"/>
<gene>
    <name evidence="7" type="ORF">FDP41_003479</name>
</gene>
<dbReference type="AlphaFoldDB" id="A0A6A5BKF7"/>
<evidence type="ECO:0000256" key="4">
    <source>
        <dbReference type="ARBA" id="ARBA00022989"/>
    </source>
</evidence>
<feature type="transmembrane region" description="Helical" evidence="6">
    <location>
        <begin position="64"/>
        <end position="85"/>
    </location>
</feature>
<evidence type="ECO:0000313" key="8">
    <source>
        <dbReference type="Proteomes" id="UP000444721"/>
    </source>
</evidence>
<keyword evidence="5 6" id="KW-0472">Membrane</keyword>
<evidence type="ECO:0000313" key="7">
    <source>
        <dbReference type="EMBL" id="KAF0977487.1"/>
    </source>
</evidence>
<evidence type="ECO:0000256" key="1">
    <source>
        <dbReference type="ARBA" id="ARBA00004141"/>
    </source>
</evidence>
<dbReference type="InterPro" id="IPR007881">
    <property type="entry name" value="UNC-50"/>
</dbReference>
<dbReference type="OrthoDB" id="10027013at2759"/>
<dbReference type="Proteomes" id="UP000444721">
    <property type="component" value="Unassembled WGS sequence"/>
</dbReference>
<sequence>MLIIGLIYSITFHKLSLSNYVSLMSYLFLFDFLFIGIFISTICWLICNKFLIDSSGESGENVEWLYSFDVHTNSFIPIFILLYVVQYTMLPILTMDNIIGTTLSALLFMFAFSYYNYLTFRGYLNLTFIKNSEIFLYPIAAVLVFTVVCIFTGFNCTKAVLSLYIGTNNK</sequence>
<dbReference type="PANTHER" id="PTHR12841:SF6">
    <property type="entry name" value="PROTEIN UNC-50 HOMOLOG"/>
    <property type="match status" value="1"/>
</dbReference>
<evidence type="ECO:0000256" key="2">
    <source>
        <dbReference type="ARBA" id="ARBA00006293"/>
    </source>
</evidence>
<evidence type="ECO:0000256" key="5">
    <source>
        <dbReference type="ARBA" id="ARBA00023136"/>
    </source>
</evidence>
<keyword evidence="8" id="KW-1185">Reference proteome</keyword>
<dbReference type="PANTHER" id="PTHR12841">
    <property type="entry name" value="PROTEIN UNC-50 HOMOLOG"/>
    <property type="match status" value="1"/>
</dbReference>
<dbReference type="EMBL" id="VFQX01000034">
    <property type="protein sequence ID" value="KAF0977487.1"/>
    <property type="molecule type" value="Genomic_DNA"/>
</dbReference>
<dbReference type="GeneID" id="68110697"/>
<protein>
    <submittedName>
        <fullName evidence="7">Uncharacterized protein</fullName>
    </submittedName>
</protein>
<comment type="similarity">
    <text evidence="2">Belongs to the unc-50 family.</text>
</comment>
<dbReference type="Pfam" id="PF05216">
    <property type="entry name" value="UNC-50"/>
    <property type="match status" value="1"/>
</dbReference>
<feature type="transmembrane region" description="Helical" evidence="6">
    <location>
        <begin position="135"/>
        <end position="154"/>
    </location>
</feature>